<gene>
    <name evidence="6" type="ORF">C8D82_107128</name>
    <name evidence="5" type="ORF">HF882_19500</name>
</gene>
<keyword evidence="2 6" id="KW-0238">DNA-binding</keyword>
<dbReference type="GO" id="GO:0003700">
    <property type="term" value="F:DNA-binding transcription factor activity"/>
    <property type="evidence" value="ECO:0007669"/>
    <property type="project" value="InterPro"/>
</dbReference>
<dbReference type="SMART" id="SM00345">
    <property type="entry name" value="HTH_GNTR"/>
    <property type="match status" value="1"/>
</dbReference>
<dbReference type="SUPFAM" id="SSF53822">
    <property type="entry name" value="Periplasmic binding protein-like I"/>
    <property type="match status" value="1"/>
</dbReference>
<dbReference type="RefSeq" id="WP_165832863.1">
    <property type="nucleotide sequence ID" value="NZ_CABMMC010000261.1"/>
</dbReference>
<dbReference type="Proteomes" id="UP000576225">
    <property type="component" value="Unassembled WGS sequence"/>
</dbReference>
<reference evidence="6 7" key="1">
    <citation type="submission" date="2018-04" db="EMBL/GenBank/DDBJ databases">
        <title>Genomic Encyclopedia of Type Strains, Phase IV (KMG-IV): sequencing the most valuable type-strain genomes for metagenomic binning, comparative biology and taxonomic classification.</title>
        <authorList>
            <person name="Goeker M."/>
        </authorList>
    </citation>
    <scope>NUCLEOTIDE SEQUENCE [LARGE SCALE GENOMIC DNA]</scope>
    <source>
        <strain evidence="6 7">DSM 14823</strain>
    </source>
</reference>
<evidence type="ECO:0000256" key="2">
    <source>
        <dbReference type="ARBA" id="ARBA00023125"/>
    </source>
</evidence>
<keyword evidence="3" id="KW-0804">Transcription</keyword>
<keyword evidence="7" id="KW-1185">Reference proteome</keyword>
<dbReference type="SUPFAM" id="SSF46785">
    <property type="entry name" value="Winged helix' DNA-binding domain"/>
    <property type="match status" value="1"/>
</dbReference>
<dbReference type="PANTHER" id="PTHR30146:SF109">
    <property type="entry name" value="HTH-TYPE TRANSCRIPTIONAL REGULATOR GALS"/>
    <property type="match status" value="1"/>
</dbReference>
<evidence type="ECO:0000313" key="5">
    <source>
        <dbReference type="EMBL" id="NMD88774.1"/>
    </source>
</evidence>
<feature type="domain" description="HTH gntR-type" evidence="4">
    <location>
        <begin position="9"/>
        <end position="76"/>
    </location>
</feature>
<comment type="caution">
    <text evidence="6">The sequence shown here is derived from an EMBL/GenBank/DDBJ whole genome shotgun (WGS) entry which is preliminary data.</text>
</comment>
<dbReference type="InterPro" id="IPR028082">
    <property type="entry name" value="Peripla_BP_I"/>
</dbReference>
<dbReference type="PROSITE" id="PS50949">
    <property type="entry name" value="HTH_GNTR"/>
    <property type="match status" value="1"/>
</dbReference>
<dbReference type="PANTHER" id="PTHR30146">
    <property type="entry name" value="LACI-RELATED TRANSCRIPTIONAL REPRESSOR"/>
    <property type="match status" value="1"/>
</dbReference>
<dbReference type="Pfam" id="PF00392">
    <property type="entry name" value="GntR"/>
    <property type="match status" value="1"/>
</dbReference>
<dbReference type="AlphaFoldDB" id="A0A2U1B6R2"/>
<dbReference type="InterPro" id="IPR036388">
    <property type="entry name" value="WH-like_DNA-bd_sf"/>
</dbReference>
<keyword evidence="1" id="KW-0805">Transcription regulation</keyword>
<organism evidence="6 7">
    <name type="scientific">Victivallis vadensis</name>
    <dbReference type="NCBI Taxonomy" id="172901"/>
    <lineage>
        <taxon>Bacteria</taxon>
        <taxon>Pseudomonadati</taxon>
        <taxon>Lentisphaerota</taxon>
        <taxon>Lentisphaeria</taxon>
        <taxon>Victivallales</taxon>
        <taxon>Victivallaceae</taxon>
        <taxon>Victivallis</taxon>
    </lineage>
</organism>
<evidence type="ECO:0000313" key="6">
    <source>
        <dbReference type="EMBL" id="PVY44373.1"/>
    </source>
</evidence>
<evidence type="ECO:0000313" key="7">
    <source>
        <dbReference type="Proteomes" id="UP000245959"/>
    </source>
</evidence>
<evidence type="ECO:0000256" key="3">
    <source>
        <dbReference type="ARBA" id="ARBA00023163"/>
    </source>
</evidence>
<dbReference type="EMBL" id="JABAEW010000058">
    <property type="protein sequence ID" value="NMD88774.1"/>
    <property type="molecule type" value="Genomic_DNA"/>
</dbReference>
<evidence type="ECO:0000313" key="8">
    <source>
        <dbReference type="Proteomes" id="UP000576225"/>
    </source>
</evidence>
<proteinExistence type="predicted"/>
<evidence type="ECO:0000256" key="1">
    <source>
        <dbReference type="ARBA" id="ARBA00023015"/>
    </source>
</evidence>
<dbReference type="GO" id="GO:0000976">
    <property type="term" value="F:transcription cis-regulatory region binding"/>
    <property type="evidence" value="ECO:0007669"/>
    <property type="project" value="TreeGrafter"/>
</dbReference>
<dbReference type="InterPro" id="IPR036390">
    <property type="entry name" value="WH_DNA-bd_sf"/>
</dbReference>
<dbReference type="Gene3D" id="3.40.50.2300">
    <property type="match status" value="2"/>
</dbReference>
<dbReference type="EMBL" id="QEKH01000007">
    <property type="protein sequence ID" value="PVY44373.1"/>
    <property type="molecule type" value="Genomic_DNA"/>
</dbReference>
<name>A0A2U1B6R2_9BACT</name>
<dbReference type="Gene3D" id="1.10.10.10">
    <property type="entry name" value="Winged helix-like DNA-binding domain superfamily/Winged helix DNA-binding domain"/>
    <property type="match status" value="1"/>
</dbReference>
<reference evidence="5 8" key="2">
    <citation type="submission" date="2020-04" db="EMBL/GenBank/DDBJ databases">
        <authorList>
            <person name="Hitch T.C.A."/>
            <person name="Wylensek D."/>
            <person name="Clavel T."/>
        </authorList>
    </citation>
    <scope>NUCLEOTIDE SEQUENCE [LARGE SCALE GENOMIC DNA]</scope>
    <source>
        <strain evidence="5 8">COR2-253-APC-1A</strain>
    </source>
</reference>
<dbReference type="GeneID" id="78294680"/>
<dbReference type="Proteomes" id="UP000245959">
    <property type="component" value="Unassembled WGS sequence"/>
</dbReference>
<evidence type="ECO:0000259" key="4">
    <source>
        <dbReference type="PROSITE" id="PS50949"/>
    </source>
</evidence>
<protein>
    <submittedName>
        <fullName evidence="6">DNA-binding LacI/PurR family transcriptional regulator</fullName>
    </submittedName>
    <submittedName>
        <fullName evidence="5">GntR family transcriptional regulator</fullName>
    </submittedName>
</protein>
<dbReference type="InterPro" id="IPR000524">
    <property type="entry name" value="Tscrpt_reg_HTH_GntR"/>
</dbReference>
<accession>A0A2U1B6R2</accession>
<sequence length="339" mass="38204">MKITKHAPVAEYRQIRKYVVDTVWESGNAPKRLASMRELAAMFNVSIATVQRALKELVDDGYLTVRAGVGLFTNPEQRWTYEKTDVIGILVADGRQIYYEKYMWELLAAIGSEVTGARRLLYPVNFLQTGTCVPETPTGIAMKGLIWLRPDFSPSSTADAFAASLKVPVVVVNSRRPGYSCICDDWEREGYDIGKMLLAEKRTAPVVVTPNDQAPQLTGLRRAFDAAGLALDERLFVRHGPDMCDRFRELLGRSGTPQAVYAIGSMVRDIQTVIVERNLDLEACRLIGEPVIREPYFRGWRIKHDFKALARTAWEQLAAEINGAPKRERNIVREIETIQ</sequence>
<dbReference type="CDD" id="cd07377">
    <property type="entry name" value="WHTH_GntR"/>
    <property type="match status" value="1"/>
</dbReference>